<keyword evidence="4" id="KW-0472">Membrane</keyword>
<comment type="similarity">
    <text evidence="2">Belongs to the SusD family.</text>
</comment>
<sequence length="678" mass="76128">MKIKYKNTFAACLLAGSACLISSCNDFLDMAPLDQVTPDAYFQNADQLGAYSISKYNDLFTSPSGWSQGAILNGDGATDNMVVGNPNQSLFTKNYWTVPQSGDLGFSLIRYCNYFFETVLPKYEAGAYNSDEANAKHYIGEMYFIRAWVYYSRLKTYGDYPIITEVLEDNKEDLVAHGTRMPRNEVADFILSDLDKAIELLQNQGFASNNRINKQVALLVKSRVALYEASFEKYHKGTGRVPGDAEWPGQKVHPNYSLDVDAHVKALLTQAMEAAKEVADNTTLTANTMVLDQDPLAPTSGWNPYFEMYATDNLSGIDEVLMWKDYGTVASTTLAHGVSAYIVTGSYNGLLKGYIESFLMEDGLPIYASSASKPYKGDETLDNVKANRDGRLQLFVFSENNNMPILSTGNDEVHSFLPVLVPSRVNEMGDMTGYRLRKGESFDKMQNVYGKAEGTTGQILFRGVEAYLNYIEAQYMRDGNIDGTSSNYWKAVRTRAAVDADFNKTIAATDMSKEALGDWGAYSQGKLIDPTLYNIRRERRCEFIGEGMRWDDLVRWSAMDQLKTKNYIPEGCNFWTSMYKTAIYNGDGYGESNVVSFIEGPNNEKANISSKEESKYVRPYRIKSNNPAFDGYTWMDAHYNSPIPIREIELLSADESVDNSIFYQTWGWPTTANIEAEK</sequence>
<dbReference type="HOGENOM" id="CLU_015553_0_1_10"/>
<evidence type="ECO:0000256" key="1">
    <source>
        <dbReference type="ARBA" id="ARBA00004442"/>
    </source>
</evidence>
<keyword evidence="5" id="KW-0998">Cell outer membrane</keyword>
<evidence type="ECO:0000256" key="3">
    <source>
        <dbReference type="ARBA" id="ARBA00022729"/>
    </source>
</evidence>
<comment type="caution">
    <text evidence="9">The sequence shown here is derived from an EMBL/GenBank/DDBJ whole genome shotgun (WGS) entry which is preliminary data.</text>
</comment>
<dbReference type="InterPro" id="IPR012944">
    <property type="entry name" value="SusD_RagB_dom"/>
</dbReference>
<dbReference type="OrthoDB" id="5694214at2"/>
<dbReference type="InterPro" id="IPR011990">
    <property type="entry name" value="TPR-like_helical_dom_sf"/>
</dbReference>
<dbReference type="Proteomes" id="UP000001218">
    <property type="component" value="Unassembled WGS sequence"/>
</dbReference>
<name>K5YYR0_9BACT</name>
<dbReference type="AlphaFoldDB" id="K5YYR0"/>
<protein>
    <recommendedName>
        <fullName evidence="11">RagB/SusD domain-containing protein</fullName>
    </recommendedName>
</protein>
<evidence type="ECO:0000256" key="2">
    <source>
        <dbReference type="ARBA" id="ARBA00006275"/>
    </source>
</evidence>
<reference evidence="9 10" key="1">
    <citation type="submission" date="2012-02" db="EMBL/GenBank/DDBJ databases">
        <title>The Genome Sequence of Parabacteroides johnsonii CL02T12C29.</title>
        <authorList>
            <consortium name="The Broad Institute Genome Sequencing Platform"/>
            <person name="Earl A."/>
            <person name="Ward D."/>
            <person name="Feldgarden M."/>
            <person name="Gevers D."/>
            <person name="Zitomersky N.L."/>
            <person name="Coyne M.J."/>
            <person name="Comstock L.E."/>
            <person name="Young S.K."/>
            <person name="Zeng Q."/>
            <person name="Gargeya S."/>
            <person name="Fitzgerald M."/>
            <person name="Haas B."/>
            <person name="Abouelleil A."/>
            <person name="Alvarado L."/>
            <person name="Arachchi H.M."/>
            <person name="Berlin A."/>
            <person name="Chapman S.B."/>
            <person name="Gearin G."/>
            <person name="Goldberg J."/>
            <person name="Griggs A."/>
            <person name="Gujja S."/>
            <person name="Hansen M."/>
            <person name="Heiman D."/>
            <person name="Howarth C."/>
            <person name="Larimer J."/>
            <person name="Lui A."/>
            <person name="MacDonald P.J.P."/>
            <person name="McCowen C."/>
            <person name="Montmayeur A."/>
            <person name="Murphy C."/>
            <person name="Neiman D."/>
            <person name="Pearson M."/>
            <person name="Priest M."/>
            <person name="Roberts A."/>
            <person name="Saif S."/>
            <person name="Shea T."/>
            <person name="Sisk P."/>
            <person name="Stolte C."/>
            <person name="Sykes S."/>
            <person name="Wortman J."/>
            <person name="Nusbaum C."/>
            <person name="Birren B."/>
        </authorList>
    </citation>
    <scope>NUCLEOTIDE SEQUENCE [LARGE SCALE GENOMIC DNA]</scope>
    <source>
        <strain evidence="9 10">CL02T12C29</strain>
    </source>
</reference>
<evidence type="ECO:0000313" key="9">
    <source>
        <dbReference type="EMBL" id="EKN08309.1"/>
    </source>
</evidence>
<dbReference type="SUPFAM" id="SSF48452">
    <property type="entry name" value="TPR-like"/>
    <property type="match status" value="1"/>
</dbReference>
<proteinExistence type="inferred from homology"/>
<dbReference type="eggNOG" id="COG0457">
    <property type="taxonomic scope" value="Bacteria"/>
</dbReference>
<gene>
    <name evidence="9" type="ORF">HMPREF1077_02581</name>
</gene>
<keyword evidence="3 6" id="KW-0732">Signal</keyword>
<organism evidence="9 10">
    <name type="scientific">Parabacteroides johnsonii CL02T12C29</name>
    <dbReference type="NCBI Taxonomy" id="999419"/>
    <lineage>
        <taxon>Bacteria</taxon>
        <taxon>Pseudomonadati</taxon>
        <taxon>Bacteroidota</taxon>
        <taxon>Bacteroidia</taxon>
        <taxon>Bacteroidales</taxon>
        <taxon>Tannerellaceae</taxon>
        <taxon>Parabacteroides</taxon>
    </lineage>
</organism>
<dbReference type="Pfam" id="PF14322">
    <property type="entry name" value="SusD-like_3"/>
    <property type="match status" value="1"/>
</dbReference>
<dbReference type="PROSITE" id="PS51257">
    <property type="entry name" value="PROKAR_LIPOPROTEIN"/>
    <property type="match status" value="1"/>
</dbReference>
<accession>K5YYR0</accession>
<dbReference type="RefSeq" id="WP_008157317.1">
    <property type="nucleotide sequence ID" value="NZ_JH976467.1"/>
</dbReference>
<evidence type="ECO:0000259" key="7">
    <source>
        <dbReference type="Pfam" id="PF07980"/>
    </source>
</evidence>
<dbReference type="Gene3D" id="1.25.40.390">
    <property type="match status" value="1"/>
</dbReference>
<dbReference type="EMBL" id="AGZP01000025">
    <property type="protein sequence ID" value="EKN08309.1"/>
    <property type="molecule type" value="Genomic_DNA"/>
</dbReference>
<evidence type="ECO:0000256" key="6">
    <source>
        <dbReference type="SAM" id="SignalP"/>
    </source>
</evidence>
<evidence type="ECO:0000313" key="10">
    <source>
        <dbReference type="Proteomes" id="UP000001218"/>
    </source>
</evidence>
<evidence type="ECO:0000259" key="8">
    <source>
        <dbReference type="Pfam" id="PF14322"/>
    </source>
</evidence>
<evidence type="ECO:0000256" key="5">
    <source>
        <dbReference type="ARBA" id="ARBA00023237"/>
    </source>
</evidence>
<evidence type="ECO:0008006" key="11">
    <source>
        <dbReference type="Google" id="ProtNLM"/>
    </source>
</evidence>
<feature type="chain" id="PRO_5003887528" description="RagB/SusD domain-containing protein" evidence="6">
    <location>
        <begin position="21"/>
        <end position="678"/>
    </location>
</feature>
<dbReference type="Pfam" id="PF07980">
    <property type="entry name" value="SusD_RagB"/>
    <property type="match status" value="1"/>
</dbReference>
<feature type="signal peptide" evidence="6">
    <location>
        <begin position="1"/>
        <end position="20"/>
    </location>
</feature>
<dbReference type="InterPro" id="IPR033985">
    <property type="entry name" value="SusD-like_N"/>
</dbReference>
<dbReference type="GO" id="GO:0009279">
    <property type="term" value="C:cell outer membrane"/>
    <property type="evidence" value="ECO:0007669"/>
    <property type="project" value="UniProtKB-SubCell"/>
</dbReference>
<comment type="subcellular location">
    <subcellularLocation>
        <location evidence="1">Cell outer membrane</location>
    </subcellularLocation>
</comment>
<dbReference type="PATRIC" id="fig|999419.3.peg.2648"/>
<evidence type="ECO:0000256" key="4">
    <source>
        <dbReference type="ARBA" id="ARBA00023136"/>
    </source>
</evidence>
<feature type="domain" description="SusD-like N-terminal" evidence="8">
    <location>
        <begin position="109"/>
        <end position="226"/>
    </location>
</feature>
<feature type="domain" description="RagB/SusD" evidence="7">
    <location>
        <begin position="354"/>
        <end position="650"/>
    </location>
</feature>